<sequence>MEEPFKPEHLPLGASAVSMMVVEFNFSEAITTFKNTLPSDYVQNKWQDDLKNQCFSLSRELYVSSCSQLYVQVRFLTGIYRTVCGTSAPKSGWETMLPKLLQRRNSHDDREVDYCFLQKASKMTEKDLIRFIGNSSIDESELKLSITTTLPVAGASPIIVKDEATNEDDSLPVEEAGSSTDGRKKRKISKD</sequence>
<dbReference type="EMBL" id="JAQQWN010000009">
    <property type="protein sequence ID" value="KAK8066586.1"/>
    <property type="molecule type" value="Genomic_DNA"/>
</dbReference>
<reference evidence="2 3" key="1">
    <citation type="submission" date="2023-01" db="EMBL/GenBank/DDBJ databases">
        <title>Analysis of 21 Apiospora genomes using comparative genomics revels a genus with tremendous synthesis potential of carbohydrate active enzymes and secondary metabolites.</title>
        <authorList>
            <person name="Sorensen T."/>
        </authorList>
    </citation>
    <scope>NUCLEOTIDE SEQUENCE [LARGE SCALE GENOMIC DNA]</scope>
    <source>
        <strain evidence="2 3">CBS 114990</strain>
    </source>
</reference>
<organism evidence="2 3">
    <name type="scientific">Apiospora hydei</name>
    <dbReference type="NCBI Taxonomy" id="1337664"/>
    <lineage>
        <taxon>Eukaryota</taxon>
        <taxon>Fungi</taxon>
        <taxon>Dikarya</taxon>
        <taxon>Ascomycota</taxon>
        <taxon>Pezizomycotina</taxon>
        <taxon>Sordariomycetes</taxon>
        <taxon>Xylariomycetidae</taxon>
        <taxon>Amphisphaeriales</taxon>
        <taxon>Apiosporaceae</taxon>
        <taxon>Apiospora</taxon>
    </lineage>
</organism>
<evidence type="ECO:0000256" key="1">
    <source>
        <dbReference type="SAM" id="MobiDB-lite"/>
    </source>
</evidence>
<proteinExistence type="predicted"/>
<accession>A0ABR1V5V9</accession>
<feature type="region of interest" description="Disordered" evidence="1">
    <location>
        <begin position="161"/>
        <end position="191"/>
    </location>
</feature>
<name>A0ABR1V5V9_9PEZI</name>
<protein>
    <submittedName>
        <fullName evidence="2">Uncharacterized protein</fullName>
    </submittedName>
</protein>
<gene>
    <name evidence="2" type="ORF">PG997_013333</name>
</gene>
<evidence type="ECO:0000313" key="2">
    <source>
        <dbReference type="EMBL" id="KAK8066586.1"/>
    </source>
</evidence>
<dbReference type="Proteomes" id="UP001433268">
    <property type="component" value="Unassembled WGS sequence"/>
</dbReference>
<comment type="caution">
    <text evidence="2">The sequence shown here is derived from an EMBL/GenBank/DDBJ whole genome shotgun (WGS) entry which is preliminary data.</text>
</comment>
<evidence type="ECO:0000313" key="3">
    <source>
        <dbReference type="Proteomes" id="UP001433268"/>
    </source>
</evidence>
<keyword evidence="3" id="KW-1185">Reference proteome</keyword>
<dbReference type="RefSeq" id="XP_066663339.1">
    <property type="nucleotide sequence ID" value="XM_066817647.1"/>
</dbReference>
<dbReference type="GeneID" id="92050707"/>